<dbReference type="RefSeq" id="WP_211556768.1">
    <property type="nucleotide sequence ID" value="NZ_JAGVRK010000001.1"/>
</dbReference>
<accession>A0ABS5LBN0</accession>
<evidence type="ECO:0000256" key="5">
    <source>
        <dbReference type="ARBA" id="ARBA00022801"/>
    </source>
</evidence>
<keyword evidence="6" id="KW-0812">Transmembrane</keyword>
<feature type="transmembrane region" description="Helical" evidence="6">
    <location>
        <begin position="12"/>
        <end position="31"/>
    </location>
</feature>
<keyword evidence="6" id="KW-0472">Membrane</keyword>
<dbReference type="Proteomes" id="UP000682403">
    <property type="component" value="Unassembled WGS sequence"/>
</dbReference>
<dbReference type="SUPFAM" id="SSF51306">
    <property type="entry name" value="LexA/Signal peptidase"/>
    <property type="match status" value="1"/>
</dbReference>
<dbReference type="CDD" id="cd06530">
    <property type="entry name" value="S26_SPase_I"/>
    <property type="match status" value="1"/>
</dbReference>
<keyword evidence="10" id="KW-1185">Reference proteome</keyword>
<dbReference type="InterPro" id="IPR019757">
    <property type="entry name" value="Pept_S26A_signal_pept_1_Lys-AS"/>
</dbReference>
<protein>
    <recommendedName>
        <fullName evidence="3 6">Signal peptidase I</fullName>
        <ecNumber evidence="3 6">3.4.21.89</ecNumber>
    </recommendedName>
</protein>
<dbReference type="GO" id="GO:0009003">
    <property type="term" value="F:signal peptidase activity"/>
    <property type="evidence" value="ECO:0007669"/>
    <property type="project" value="UniProtKB-EC"/>
</dbReference>
<dbReference type="NCBIfam" id="TIGR02227">
    <property type="entry name" value="sigpep_I_bact"/>
    <property type="match status" value="1"/>
</dbReference>
<dbReference type="EMBL" id="JAGVRK010000001">
    <property type="protein sequence ID" value="MBS2968131.1"/>
    <property type="molecule type" value="Genomic_DNA"/>
</dbReference>
<evidence type="ECO:0000256" key="7">
    <source>
        <dbReference type="RuleBase" id="RU362042"/>
    </source>
</evidence>
<evidence type="ECO:0000313" key="10">
    <source>
        <dbReference type="Proteomes" id="UP000682403"/>
    </source>
</evidence>
<dbReference type="PRINTS" id="PR00727">
    <property type="entry name" value="LEADERPTASE"/>
</dbReference>
<comment type="caution">
    <text evidence="9">The sequence shown here is derived from an EMBL/GenBank/DDBJ whole genome shotgun (WGS) entry which is preliminary data.</text>
</comment>
<dbReference type="InterPro" id="IPR019533">
    <property type="entry name" value="Peptidase_S26"/>
</dbReference>
<sequence length="175" mass="19952">MKERSKKEVWSWLGSILAAVVIALICRHFIFTPVMVEGKSMMPTFETNNQIIVSKISKIERFDMIVFHSPISKDNYIKRVIGLPGDRIKIKNDVLTINGKIYEEPYLKENKSVLVPRENLTENLNIQVPAGSLYVMGDNRRDSMDSRVFGSISQKAVVGEAKFRFSPFEKMGVPK</sequence>
<dbReference type="InterPro" id="IPR019758">
    <property type="entry name" value="Pept_S26A_signal_pept_1_CS"/>
</dbReference>
<dbReference type="PANTHER" id="PTHR43390">
    <property type="entry name" value="SIGNAL PEPTIDASE I"/>
    <property type="match status" value="1"/>
</dbReference>
<dbReference type="PANTHER" id="PTHR43390:SF8">
    <property type="entry name" value="SIGNAL PEPTIDASE I"/>
    <property type="match status" value="1"/>
</dbReference>
<name>A0ABS5LBN0_9BACI</name>
<dbReference type="InterPro" id="IPR019756">
    <property type="entry name" value="Pept_S26A_signal_pept_1_Ser-AS"/>
</dbReference>
<evidence type="ECO:0000259" key="8">
    <source>
        <dbReference type="Pfam" id="PF10502"/>
    </source>
</evidence>
<proteinExistence type="inferred from homology"/>
<organism evidence="9 10">
    <name type="scientific">Metabacillus flavus</name>
    <dbReference type="NCBI Taxonomy" id="2823519"/>
    <lineage>
        <taxon>Bacteria</taxon>
        <taxon>Bacillati</taxon>
        <taxon>Bacillota</taxon>
        <taxon>Bacilli</taxon>
        <taxon>Bacillales</taxon>
        <taxon>Bacillaceae</taxon>
        <taxon>Metabacillus</taxon>
    </lineage>
</organism>
<evidence type="ECO:0000256" key="3">
    <source>
        <dbReference type="ARBA" id="ARBA00013208"/>
    </source>
</evidence>
<comment type="similarity">
    <text evidence="7">Belongs to the peptidase S26 family.</text>
</comment>
<dbReference type="InterPro" id="IPR036286">
    <property type="entry name" value="LexA/Signal_pep-like_sf"/>
</dbReference>
<dbReference type="PROSITE" id="PS00760">
    <property type="entry name" value="SPASE_I_2"/>
    <property type="match status" value="1"/>
</dbReference>
<gene>
    <name evidence="9" type="primary">lepB</name>
    <name evidence="9" type="ORF">J9317_05095</name>
</gene>
<feature type="domain" description="Peptidase S26" evidence="8">
    <location>
        <begin position="10"/>
        <end position="165"/>
    </location>
</feature>
<evidence type="ECO:0000313" key="9">
    <source>
        <dbReference type="EMBL" id="MBS2968131.1"/>
    </source>
</evidence>
<comment type="subcellular location">
    <subcellularLocation>
        <location evidence="2">Cell membrane</location>
        <topology evidence="2">Single-pass type II membrane protein</topology>
    </subcellularLocation>
    <subcellularLocation>
        <location evidence="7">Membrane</location>
        <topology evidence="7">Single-pass type II membrane protein</topology>
    </subcellularLocation>
</comment>
<evidence type="ECO:0000256" key="1">
    <source>
        <dbReference type="ARBA" id="ARBA00000677"/>
    </source>
</evidence>
<evidence type="ECO:0000256" key="2">
    <source>
        <dbReference type="ARBA" id="ARBA00004401"/>
    </source>
</evidence>
<keyword evidence="5 6" id="KW-0378">Hydrolase</keyword>
<dbReference type="EC" id="3.4.21.89" evidence="3 6"/>
<dbReference type="PROSITE" id="PS00761">
    <property type="entry name" value="SPASE_I_3"/>
    <property type="match status" value="1"/>
</dbReference>
<dbReference type="PROSITE" id="PS00501">
    <property type="entry name" value="SPASE_I_1"/>
    <property type="match status" value="1"/>
</dbReference>
<keyword evidence="6" id="KW-1133">Transmembrane helix</keyword>
<dbReference type="InterPro" id="IPR000223">
    <property type="entry name" value="Pept_S26A_signal_pept_1"/>
</dbReference>
<evidence type="ECO:0000256" key="4">
    <source>
        <dbReference type="ARBA" id="ARBA00022670"/>
    </source>
</evidence>
<dbReference type="Gene3D" id="2.10.109.10">
    <property type="entry name" value="Umud Fragment, subunit A"/>
    <property type="match status" value="1"/>
</dbReference>
<keyword evidence="4 6" id="KW-0645">Protease</keyword>
<evidence type="ECO:0000256" key="6">
    <source>
        <dbReference type="RuleBase" id="RU003993"/>
    </source>
</evidence>
<reference evidence="9 10" key="1">
    <citation type="submission" date="2021-04" db="EMBL/GenBank/DDBJ databases">
        <title>Metabacillus sp. strain KIGAM252 whole genome sequence.</title>
        <authorList>
            <person name="Seo M.-J."/>
            <person name="Cho E.-S."/>
            <person name="Hwang C.Y."/>
            <person name="Yoon D.J."/>
        </authorList>
    </citation>
    <scope>NUCLEOTIDE SEQUENCE [LARGE SCALE GENOMIC DNA]</scope>
    <source>
        <strain evidence="9 10">KIGAM252</strain>
    </source>
</reference>
<comment type="catalytic activity">
    <reaction evidence="1 6">
        <text>Cleavage of hydrophobic, N-terminal signal or leader sequences from secreted and periplasmic proteins.</text>
        <dbReference type="EC" id="3.4.21.89"/>
    </reaction>
</comment>
<dbReference type="Pfam" id="PF10502">
    <property type="entry name" value="Peptidase_S26"/>
    <property type="match status" value="1"/>
</dbReference>